<reference evidence="6" key="1">
    <citation type="submission" date="2011-04" db="EMBL/GenBank/DDBJ databases">
        <title>The complete genome of Spirochaeta coccoides DSM 17374.</title>
        <authorList>
            <person name="Lucas S."/>
            <person name="Copeland A."/>
            <person name="Lapidus A."/>
            <person name="Bruce D."/>
            <person name="Goodwin L."/>
            <person name="Pitluck S."/>
            <person name="Peters L."/>
            <person name="Kyrpides N."/>
            <person name="Mavromatis K."/>
            <person name="Pagani I."/>
            <person name="Ivanova N."/>
            <person name="Ovchinnikova G."/>
            <person name="Lu M."/>
            <person name="Detter J.C."/>
            <person name="Tapia R."/>
            <person name="Han C."/>
            <person name="Land M."/>
            <person name="Hauser L."/>
            <person name="Markowitz V."/>
            <person name="Cheng J.-F."/>
            <person name="Hugenholtz P."/>
            <person name="Woyke T."/>
            <person name="Wu D."/>
            <person name="Spring S."/>
            <person name="Schroeder M."/>
            <person name="Brambilla E."/>
            <person name="Klenk H.-P."/>
            <person name="Eisen J.A."/>
        </authorList>
    </citation>
    <scope>NUCLEOTIDE SEQUENCE [LARGE SCALE GENOMIC DNA]</scope>
    <source>
        <strain evidence="6">ATCC BAA-1237 / DSM 17374 / SPN1</strain>
    </source>
</reference>
<dbReference type="KEGG" id="scc:Spico_1058"/>
<organism evidence="5 6">
    <name type="scientific">Parasphaerochaeta coccoides (strain ATCC BAA-1237 / DSM 17374 / SPN1)</name>
    <name type="common">Sphaerochaeta coccoides</name>
    <dbReference type="NCBI Taxonomy" id="760011"/>
    <lineage>
        <taxon>Bacteria</taxon>
        <taxon>Pseudomonadati</taxon>
        <taxon>Spirochaetota</taxon>
        <taxon>Spirochaetia</taxon>
        <taxon>Spirochaetales</taxon>
        <taxon>Sphaerochaetaceae</taxon>
        <taxon>Parasphaerochaeta</taxon>
    </lineage>
</organism>
<sequence>MEPKAQCPVIPLLTVPAKDIILITMGFQGKDMKNSLKDYKEERFILSIDGGGIRGIIPAYHLQRMAEMLHSWGDKIPFYAHFDLIAGTSTGGLQALALSSPVEETGLLAEDIEPYPVIHPYRRSFLDWMKGEPATRTWGTLIPGADPSQLLGLYLESANRIFPQNKKSSISQVFSDKYDSRHLRSFLGTIFKKAAVSDSVVPVLVIAYDSASAHSVLISSSHHQGFLMHEAATATSAAPTYFSPLTITNKSTRKRQTLIDGGVIANNPALYAYAEAKRLYPNARKYHILSLSTGSGRFIFDASNSGGMMSWVDPIKGLPIYRIYASSQMTAVDDIAPFIPDLEYVRIHKASKGESIKMDDIAPESLAALKKLAENTFAAQEKEITSFLKKASTRTTFDQVRRTGVLTGAGQSEQSPVLLP</sequence>
<gene>
    <name evidence="5" type="ordered locus">Spico_1058</name>
</gene>
<dbReference type="PANTHER" id="PTHR32176">
    <property type="entry name" value="XYLOSE ISOMERASE"/>
    <property type="match status" value="1"/>
</dbReference>
<evidence type="ECO:0000256" key="2">
    <source>
        <dbReference type="ARBA" id="ARBA00023098"/>
    </source>
</evidence>
<reference evidence="5 6" key="2">
    <citation type="journal article" date="2012" name="Stand. Genomic Sci.">
        <title>Complete genome sequence of the termite hindgut bacterium Spirochaeta coccoides type strain (SPN1(T)), reclassification in the genus Sphaerochaeta as Sphaerochaeta coccoides comb. nov. and emendations of the family Spirochaetaceae and the genus Sphaerochaeta.</title>
        <authorList>
            <person name="Abt B."/>
            <person name="Han C."/>
            <person name="Scheuner C."/>
            <person name="Lu M."/>
            <person name="Lapidus A."/>
            <person name="Nolan M."/>
            <person name="Lucas S."/>
            <person name="Hammon N."/>
            <person name="Deshpande S."/>
            <person name="Cheng J.F."/>
            <person name="Tapia R."/>
            <person name="Goodwin L.A."/>
            <person name="Pitluck S."/>
            <person name="Liolios K."/>
            <person name="Pagani I."/>
            <person name="Ivanova N."/>
            <person name="Mavromatis K."/>
            <person name="Mikhailova N."/>
            <person name="Huntemann M."/>
            <person name="Pati A."/>
            <person name="Chen A."/>
            <person name="Palaniappan K."/>
            <person name="Land M."/>
            <person name="Hauser L."/>
            <person name="Brambilla E.M."/>
            <person name="Rohde M."/>
            <person name="Spring S."/>
            <person name="Gronow S."/>
            <person name="Goker M."/>
            <person name="Woyke T."/>
            <person name="Bristow J."/>
            <person name="Eisen J.A."/>
            <person name="Markowitz V."/>
            <person name="Hugenholtz P."/>
            <person name="Kyrpides N.C."/>
            <person name="Klenk H.P."/>
            <person name="Detter J.C."/>
        </authorList>
    </citation>
    <scope>NUCLEOTIDE SEQUENCE [LARGE SCALE GENOMIC DNA]</scope>
    <source>
        <strain evidence="6">ATCC BAA-1237 / DSM 17374 / SPN1</strain>
    </source>
</reference>
<dbReference type="STRING" id="760011.Spico_1058"/>
<feature type="active site" description="Nucleophile" evidence="3">
    <location>
        <position position="89"/>
    </location>
</feature>
<feature type="domain" description="PNPLA" evidence="4">
    <location>
        <begin position="46"/>
        <end position="273"/>
    </location>
</feature>
<keyword evidence="3" id="KW-0442">Lipid degradation</keyword>
<dbReference type="Proteomes" id="UP000007939">
    <property type="component" value="Chromosome"/>
</dbReference>
<dbReference type="InterPro" id="IPR002641">
    <property type="entry name" value="PNPLA_dom"/>
</dbReference>
<proteinExistence type="inferred from homology"/>
<dbReference type="GO" id="GO:0004620">
    <property type="term" value="F:phospholipase activity"/>
    <property type="evidence" value="ECO:0007669"/>
    <property type="project" value="TreeGrafter"/>
</dbReference>
<evidence type="ECO:0000313" key="6">
    <source>
        <dbReference type="Proteomes" id="UP000007939"/>
    </source>
</evidence>
<evidence type="ECO:0000256" key="1">
    <source>
        <dbReference type="ARBA" id="ARBA00010240"/>
    </source>
</evidence>
<feature type="short sequence motif" description="DGA/G" evidence="3">
    <location>
        <begin position="260"/>
        <end position="262"/>
    </location>
</feature>
<comment type="similarity">
    <text evidence="1">Belongs to the patatin family.</text>
</comment>
<dbReference type="Pfam" id="PF01734">
    <property type="entry name" value="Patatin"/>
    <property type="match status" value="1"/>
</dbReference>
<dbReference type="AlphaFoldDB" id="F4GK83"/>
<name>F4GK83_PARC1</name>
<dbReference type="InterPro" id="IPR016035">
    <property type="entry name" value="Acyl_Trfase/lysoPLipase"/>
</dbReference>
<dbReference type="Gene3D" id="3.40.1090.10">
    <property type="entry name" value="Cytosolic phospholipase A2 catalytic domain"/>
    <property type="match status" value="1"/>
</dbReference>
<keyword evidence="3" id="KW-0378">Hydrolase</keyword>
<dbReference type="GO" id="GO:0016042">
    <property type="term" value="P:lipid catabolic process"/>
    <property type="evidence" value="ECO:0007669"/>
    <property type="project" value="UniProtKB-UniRule"/>
</dbReference>
<feature type="short sequence motif" description="GXGXXG" evidence="3">
    <location>
        <begin position="50"/>
        <end position="55"/>
    </location>
</feature>
<dbReference type="CDD" id="cd07199">
    <property type="entry name" value="Pat17_PNPLA8_PNPLA9_like"/>
    <property type="match status" value="1"/>
</dbReference>
<dbReference type="SUPFAM" id="SSF52151">
    <property type="entry name" value="FabD/lysophospholipase-like"/>
    <property type="match status" value="1"/>
</dbReference>
<protein>
    <submittedName>
        <fullName evidence="5">Patatin</fullName>
    </submittedName>
</protein>
<feature type="active site" description="Proton acceptor" evidence="3">
    <location>
        <position position="260"/>
    </location>
</feature>
<dbReference type="HOGENOM" id="CLU_000288_144_9_12"/>
<evidence type="ECO:0000259" key="4">
    <source>
        <dbReference type="PROSITE" id="PS51635"/>
    </source>
</evidence>
<accession>F4GK83</accession>
<dbReference type="PANTHER" id="PTHR32176:SF92">
    <property type="entry name" value="XYLOSE ISOMERASE"/>
    <property type="match status" value="1"/>
</dbReference>
<dbReference type="OrthoDB" id="9807112at2"/>
<evidence type="ECO:0000313" key="5">
    <source>
        <dbReference type="EMBL" id="AEC02279.1"/>
    </source>
</evidence>
<feature type="short sequence motif" description="GXSXG" evidence="3">
    <location>
        <begin position="87"/>
        <end position="91"/>
    </location>
</feature>
<keyword evidence="2 3" id="KW-0443">Lipid metabolism</keyword>
<evidence type="ECO:0000256" key="3">
    <source>
        <dbReference type="PROSITE-ProRule" id="PRU01161"/>
    </source>
</evidence>
<dbReference type="EMBL" id="CP002659">
    <property type="protein sequence ID" value="AEC02279.1"/>
    <property type="molecule type" value="Genomic_DNA"/>
</dbReference>
<dbReference type="GO" id="GO:0047372">
    <property type="term" value="F:monoacylglycerol lipase activity"/>
    <property type="evidence" value="ECO:0007669"/>
    <property type="project" value="TreeGrafter"/>
</dbReference>
<dbReference type="PROSITE" id="PS51635">
    <property type="entry name" value="PNPLA"/>
    <property type="match status" value="1"/>
</dbReference>
<dbReference type="eggNOG" id="COG3621">
    <property type="taxonomic scope" value="Bacteria"/>
</dbReference>
<keyword evidence="6" id="KW-1185">Reference proteome</keyword>